<organism evidence="1 2">
    <name type="scientific">Candidatus Thermokryptus mobilis</name>
    <dbReference type="NCBI Taxonomy" id="1643428"/>
    <lineage>
        <taxon>Bacteria</taxon>
        <taxon>Pseudomonadati</taxon>
        <taxon>Candidatus Kryptoniota</taxon>
        <taxon>Candidatus Thermokryptus</taxon>
    </lineage>
</organism>
<evidence type="ECO:0000313" key="1">
    <source>
        <dbReference type="EMBL" id="CUU01735.1"/>
    </source>
</evidence>
<dbReference type="Pfam" id="PF23023">
    <property type="entry name" value="Anti-Pycsar_Apyc1"/>
    <property type="match status" value="1"/>
</dbReference>
<sequence>MKITIFGSASGIPEKGKAHSCVGVEVGEKMFLLEIGEGASSSIAGDDLDIEKIEKVFISHTHADHFIGLPRFLQYLKWRGRKKDIEIYLPEKHIDAVEKFLPFLYIFRERFEFEYKFLPLPKDELILTENLKIKLFPTSHLKKYRKYSDIYGVETTSYGYLVEEVLNDGIGVKRFLFSSDIDSVGELKNFIEGVDLLLIECAHIGIEDIIEFVSEYNVPKVILTHISPDRDVNFMLEYARAKFDLNIEVAFDGMKIEI</sequence>
<name>A0A0S4MRV2_9BACT</name>
<dbReference type="STRING" id="1643428.GCA_001442855_00310"/>
<dbReference type="OrthoDB" id="9800940at2"/>
<dbReference type="Proteomes" id="UP000320623">
    <property type="component" value="Unassembled WGS sequence"/>
</dbReference>
<dbReference type="PANTHER" id="PTHR46018">
    <property type="entry name" value="ZINC PHOSPHODIESTERASE ELAC PROTEIN 1"/>
    <property type="match status" value="1"/>
</dbReference>
<reference evidence="2" key="1">
    <citation type="submission" date="2015-11" db="EMBL/GenBank/DDBJ databases">
        <authorList>
            <person name="Varghese N."/>
        </authorList>
    </citation>
    <scope>NUCLEOTIDE SEQUENCE [LARGE SCALE GENOMIC DNA]</scope>
</reference>
<dbReference type="RefSeq" id="WP_140944125.1">
    <property type="nucleotide sequence ID" value="NZ_FAOO01000002.1"/>
</dbReference>
<protein>
    <submittedName>
        <fullName evidence="1">Ribonuclease BN, tRNA processing enzyme</fullName>
    </submittedName>
</protein>
<accession>A0A0S4MRV2</accession>
<keyword evidence="2" id="KW-1185">Reference proteome</keyword>
<proteinExistence type="predicted"/>
<dbReference type="GO" id="GO:0042781">
    <property type="term" value="F:3'-tRNA processing endoribonuclease activity"/>
    <property type="evidence" value="ECO:0007669"/>
    <property type="project" value="TreeGrafter"/>
</dbReference>
<dbReference type="EMBL" id="FAOO01000002">
    <property type="protein sequence ID" value="CUU01735.1"/>
    <property type="molecule type" value="Genomic_DNA"/>
</dbReference>
<dbReference type="PANTHER" id="PTHR46018:SF2">
    <property type="entry name" value="ZINC PHOSPHODIESTERASE ELAC PROTEIN 1"/>
    <property type="match status" value="1"/>
</dbReference>
<dbReference type="InterPro" id="IPR036866">
    <property type="entry name" value="RibonucZ/Hydroxyglut_hydro"/>
</dbReference>
<evidence type="ECO:0000313" key="2">
    <source>
        <dbReference type="Proteomes" id="UP000320623"/>
    </source>
</evidence>
<dbReference type="SUPFAM" id="SSF56281">
    <property type="entry name" value="Metallo-hydrolase/oxidoreductase"/>
    <property type="match status" value="1"/>
</dbReference>
<dbReference type="Gene3D" id="3.60.15.10">
    <property type="entry name" value="Ribonuclease Z/Hydroxyacylglutathione hydrolase-like"/>
    <property type="match status" value="1"/>
</dbReference>
<dbReference type="AlphaFoldDB" id="A0A0S4MRV2"/>
<gene>
    <name evidence="1" type="ORF">JGI1_00323</name>
</gene>